<dbReference type="Pfam" id="PF13730">
    <property type="entry name" value="HTH_36"/>
    <property type="match status" value="2"/>
</dbReference>
<dbReference type="AlphaFoldDB" id="A0A845SQA9"/>
<feature type="compositionally biased region" description="Basic and acidic residues" evidence="1">
    <location>
        <begin position="206"/>
        <end position="228"/>
    </location>
</feature>
<evidence type="ECO:0000313" key="3">
    <source>
        <dbReference type="Proteomes" id="UP000462501"/>
    </source>
</evidence>
<accession>A0A845SQA9</accession>
<feature type="compositionally biased region" description="Polar residues" evidence="1">
    <location>
        <begin position="254"/>
        <end position="266"/>
    </location>
</feature>
<comment type="caution">
    <text evidence="2">The sequence shown here is derived from an EMBL/GenBank/DDBJ whole genome shotgun (WGS) entry which is preliminary data.</text>
</comment>
<dbReference type="EMBL" id="VIQT01000002">
    <property type="protein sequence ID" value="NDO37795.1"/>
    <property type="molecule type" value="Genomic_DNA"/>
</dbReference>
<dbReference type="RefSeq" id="WP_162220278.1">
    <property type="nucleotide sequence ID" value="NZ_VIQT01000002.1"/>
</dbReference>
<reference evidence="2 3" key="1">
    <citation type="submission" date="2019-06" db="EMBL/GenBank/DDBJ databases">
        <title>Draft genome sequences of 15 bacterial species constituting the stable defined intestinal microbiota of the GM15 gnotobiotic mouse model.</title>
        <authorList>
            <person name="Elie C."/>
            <person name="Mathieu A."/>
            <person name="Saliou A."/>
            <person name="Darnaud M."/>
            <person name="Leulier F."/>
            <person name="Tamellini A."/>
        </authorList>
    </citation>
    <scope>NUCLEOTIDE SEQUENCE [LARGE SCALE GENOMIC DNA]</scope>
    <source>
        <strain evidence="2 3">JM4-15</strain>
    </source>
</reference>
<sequence>MDGLKIVGIDEKGYGKIYKIVMRDPTIPLTAKAIYAYFCSYAGAGSTIFPSREKIMRDLHLAKNTFTKYLNCLIEAKYIVRHRTATGNVYEILTTVKRKDGKTVEIKSQGYGTIPKFAMLDDRLTVTAKAIYAYLCSYAGSGNSAYPKRSTLLYELDISKAKYYPSYTALVELGYITPIQNTDRKGQFATSTYILNEVLGIDPRIDPDEIRKSASSSRKKEPCRKNQDTVENPGSTDFSTAMSQELGHGKRAMSQKSGHGTMSQKTVHGKLRHAINNNNLHNKQSISSIEDIDDREITNSRTSAEDGHGNLLTSKQESRQLIDYDFLARESEAWVSFKGMFGHFKSPEEEAAYLAICREIINELAHQIELLLNGKSVFVKYNGVSYNRADLLTAIRSASPDMDELCEMVFKIADRRSEIRSLPAYTKKIIMNLWANMN</sequence>
<evidence type="ECO:0008006" key="4">
    <source>
        <dbReference type="Google" id="ProtNLM"/>
    </source>
</evidence>
<feature type="compositionally biased region" description="Polar residues" evidence="1">
    <location>
        <begin position="229"/>
        <end position="243"/>
    </location>
</feature>
<dbReference type="Proteomes" id="UP000462501">
    <property type="component" value="Unassembled WGS sequence"/>
</dbReference>
<evidence type="ECO:0000313" key="2">
    <source>
        <dbReference type="EMBL" id="NDO37795.1"/>
    </source>
</evidence>
<evidence type="ECO:0000256" key="1">
    <source>
        <dbReference type="SAM" id="MobiDB-lite"/>
    </source>
</evidence>
<proteinExistence type="predicted"/>
<feature type="region of interest" description="Disordered" evidence="1">
    <location>
        <begin position="206"/>
        <end position="266"/>
    </location>
</feature>
<gene>
    <name evidence="2" type="ORF">FMM72_00780</name>
</gene>
<protein>
    <recommendedName>
        <fullName evidence="4">Helix-turn-helix domain-containing protein</fullName>
    </recommendedName>
</protein>
<name>A0A845SQA9_9FIRM</name>
<organism evidence="2 3">
    <name type="scientific">Anaerotruncus colihominis</name>
    <dbReference type="NCBI Taxonomy" id="169435"/>
    <lineage>
        <taxon>Bacteria</taxon>
        <taxon>Bacillati</taxon>
        <taxon>Bacillota</taxon>
        <taxon>Clostridia</taxon>
        <taxon>Eubacteriales</taxon>
        <taxon>Oscillospiraceae</taxon>
        <taxon>Anaerotruncus</taxon>
    </lineage>
</organism>